<gene>
    <name evidence="1" type="ORF">BN9_018850</name>
</gene>
<reference evidence="1 2" key="1">
    <citation type="submission" date="2012-05" db="EMBL/GenBank/DDBJ databases">
        <title>Recombination and specialization in a pathogen metapopulation.</title>
        <authorList>
            <person name="Gardiner A."/>
            <person name="Kemen E."/>
            <person name="Schultz-Larsen T."/>
            <person name="MacLean D."/>
            <person name="Van Oosterhout C."/>
            <person name="Jones J.D.G."/>
        </authorList>
    </citation>
    <scope>NUCLEOTIDE SEQUENCE [LARGE SCALE GENOMIC DNA]</scope>
    <source>
        <strain evidence="1 2">Ac Nc2</strain>
    </source>
</reference>
<protein>
    <submittedName>
        <fullName evidence="1">Uncharacterized protein</fullName>
    </submittedName>
</protein>
<name>A0A024G361_9STRA</name>
<evidence type="ECO:0000313" key="2">
    <source>
        <dbReference type="Proteomes" id="UP000053237"/>
    </source>
</evidence>
<proteinExistence type="predicted"/>
<evidence type="ECO:0000313" key="1">
    <source>
        <dbReference type="EMBL" id="CCI41101.1"/>
    </source>
</evidence>
<dbReference type="InParanoid" id="A0A024G361"/>
<organism evidence="1 2">
    <name type="scientific">Albugo candida</name>
    <dbReference type="NCBI Taxonomy" id="65357"/>
    <lineage>
        <taxon>Eukaryota</taxon>
        <taxon>Sar</taxon>
        <taxon>Stramenopiles</taxon>
        <taxon>Oomycota</taxon>
        <taxon>Peronosporomycetes</taxon>
        <taxon>Albuginales</taxon>
        <taxon>Albuginaceae</taxon>
        <taxon>Albugo</taxon>
    </lineage>
</organism>
<sequence length="161" mass="18683">MIRFGESKYHAIPTQSFPAIAIIAEPLYDSIDYFSIVTITTCIHPNQAYKIAHHFDKLRFLQSPSQVIAFCHIKTGLILSESGMQKIIFLWMAIKGSPLLDHFIIVIQICIFHFTNYVIPYDDFIHHILRSFIFSDNVQKNLLYIPIEYRTQVYESGGIKK</sequence>
<dbReference type="AlphaFoldDB" id="A0A024G361"/>
<dbReference type="EMBL" id="CAIX01000014">
    <property type="protein sequence ID" value="CCI41101.1"/>
    <property type="molecule type" value="Genomic_DNA"/>
</dbReference>
<accession>A0A024G361</accession>
<comment type="caution">
    <text evidence="1">The sequence shown here is derived from an EMBL/GenBank/DDBJ whole genome shotgun (WGS) entry which is preliminary data.</text>
</comment>
<keyword evidence="2" id="KW-1185">Reference proteome</keyword>
<dbReference type="Proteomes" id="UP000053237">
    <property type="component" value="Unassembled WGS sequence"/>
</dbReference>